<sequence length="72" mass="7917">MAQAVIKSSQLRLAYDLGVDGEGKQLVKTKNYNNVDTAATPDQLHTVAQAIASLQTYPIYEIERNDSHLIGE</sequence>
<evidence type="ECO:0000259" key="1">
    <source>
        <dbReference type="Pfam" id="PF07872"/>
    </source>
</evidence>
<feature type="domain" description="DUF1659" evidence="1">
    <location>
        <begin position="3"/>
        <end position="70"/>
    </location>
</feature>
<dbReference type="Proteomes" id="UP000626844">
    <property type="component" value="Unassembled WGS sequence"/>
</dbReference>
<proteinExistence type="predicted"/>
<name>A0A926RYS6_9BACI</name>
<gene>
    <name evidence="2" type="ORF">IC621_24150</name>
</gene>
<comment type="caution">
    <text evidence="2">The sequence shown here is derived from an EMBL/GenBank/DDBJ whole genome shotgun (WGS) entry which is preliminary data.</text>
</comment>
<evidence type="ECO:0000313" key="2">
    <source>
        <dbReference type="EMBL" id="MBD1383283.1"/>
    </source>
</evidence>
<dbReference type="InterPro" id="IPR012454">
    <property type="entry name" value="DUF1659"/>
</dbReference>
<dbReference type="AlphaFoldDB" id="A0A926RYS6"/>
<keyword evidence="3" id="KW-1185">Reference proteome</keyword>
<dbReference type="EMBL" id="JACXAI010000050">
    <property type="protein sequence ID" value="MBD1383283.1"/>
    <property type="molecule type" value="Genomic_DNA"/>
</dbReference>
<dbReference type="RefSeq" id="WP_191162306.1">
    <property type="nucleotide sequence ID" value="NZ_JACXAI010000050.1"/>
</dbReference>
<organism evidence="2 3">
    <name type="scientific">Metabacillus arenae</name>
    <dbReference type="NCBI Taxonomy" id="2771434"/>
    <lineage>
        <taxon>Bacteria</taxon>
        <taxon>Bacillati</taxon>
        <taxon>Bacillota</taxon>
        <taxon>Bacilli</taxon>
        <taxon>Bacillales</taxon>
        <taxon>Bacillaceae</taxon>
        <taxon>Metabacillus</taxon>
    </lineage>
</organism>
<dbReference type="Pfam" id="PF07872">
    <property type="entry name" value="DUF1659"/>
    <property type="match status" value="1"/>
</dbReference>
<evidence type="ECO:0000313" key="3">
    <source>
        <dbReference type="Proteomes" id="UP000626844"/>
    </source>
</evidence>
<reference evidence="2" key="1">
    <citation type="submission" date="2020-09" db="EMBL/GenBank/DDBJ databases">
        <title>A novel bacterium of genus Bacillus, isolated from South China Sea.</title>
        <authorList>
            <person name="Huang H."/>
            <person name="Mo K."/>
            <person name="Hu Y."/>
        </authorList>
    </citation>
    <scope>NUCLEOTIDE SEQUENCE</scope>
    <source>
        <strain evidence="2">IB182487</strain>
    </source>
</reference>
<protein>
    <submittedName>
        <fullName evidence="2">DUF1659 domain-containing protein</fullName>
    </submittedName>
</protein>
<accession>A0A926RYS6</accession>